<comment type="subcellular location">
    <subcellularLocation>
        <location evidence="1 7">Cell membrane</location>
        <topology evidence="1 7">Multi-pass membrane protein</topology>
    </subcellularLocation>
</comment>
<dbReference type="Gene3D" id="1.10.3720.10">
    <property type="entry name" value="MetI-like"/>
    <property type="match status" value="1"/>
</dbReference>
<evidence type="ECO:0000256" key="2">
    <source>
        <dbReference type="ARBA" id="ARBA00022448"/>
    </source>
</evidence>
<evidence type="ECO:0000256" key="3">
    <source>
        <dbReference type="ARBA" id="ARBA00022475"/>
    </source>
</evidence>
<comment type="caution">
    <text evidence="9">The sequence shown here is derived from an EMBL/GenBank/DDBJ whole genome shotgun (WGS) entry which is preliminary data.</text>
</comment>
<name>A0A2B8BMZ1_9PROT</name>
<protein>
    <submittedName>
        <fullName evidence="9">Nitrate ABC transporter permease</fullName>
    </submittedName>
</protein>
<feature type="transmembrane region" description="Helical" evidence="7">
    <location>
        <begin position="197"/>
        <end position="221"/>
    </location>
</feature>
<organism evidence="9 10">
    <name type="scientific">Azospirillum palustre</name>
    <dbReference type="NCBI Taxonomy" id="2044885"/>
    <lineage>
        <taxon>Bacteria</taxon>
        <taxon>Pseudomonadati</taxon>
        <taxon>Pseudomonadota</taxon>
        <taxon>Alphaproteobacteria</taxon>
        <taxon>Rhodospirillales</taxon>
        <taxon>Azospirillaceae</taxon>
        <taxon>Azospirillum</taxon>
    </lineage>
</organism>
<dbReference type="InterPro" id="IPR035906">
    <property type="entry name" value="MetI-like_sf"/>
</dbReference>
<dbReference type="RefSeq" id="WP_098735110.1">
    <property type="nucleotide sequence ID" value="NZ_PDKW01000037.1"/>
</dbReference>
<dbReference type="PANTHER" id="PTHR30151:SF20">
    <property type="entry name" value="ABC TRANSPORTER PERMEASE PROTEIN HI_0355-RELATED"/>
    <property type="match status" value="1"/>
</dbReference>
<evidence type="ECO:0000313" key="9">
    <source>
        <dbReference type="EMBL" id="PGH59120.1"/>
    </source>
</evidence>
<feature type="transmembrane region" description="Helical" evidence="7">
    <location>
        <begin position="75"/>
        <end position="99"/>
    </location>
</feature>
<evidence type="ECO:0000259" key="8">
    <source>
        <dbReference type="PROSITE" id="PS50928"/>
    </source>
</evidence>
<accession>A0A2B8BMZ1</accession>
<dbReference type="GO" id="GO:0005886">
    <property type="term" value="C:plasma membrane"/>
    <property type="evidence" value="ECO:0007669"/>
    <property type="project" value="UniProtKB-SubCell"/>
</dbReference>
<dbReference type="GO" id="GO:0055085">
    <property type="term" value="P:transmembrane transport"/>
    <property type="evidence" value="ECO:0007669"/>
    <property type="project" value="InterPro"/>
</dbReference>
<evidence type="ECO:0000256" key="6">
    <source>
        <dbReference type="ARBA" id="ARBA00023136"/>
    </source>
</evidence>
<sequence>MGSLAMSRGLVRRPVRNTVRRRRILLVATVVALLEAACRVGLIDPNTMVPPSSMVVALAALLREEAIYTDMAQTFFAVGVSVVVATVAGFLLGILIHSFPRLRRAVAPILTSYYAIPVFAFYPGLAAVMGLGPGPIIITAIFNAVVSMIIATMDALDRFPRVLLKLAHMHHFSWWQRVIHLQLPAIASNLLPGIKLVVAYSFIGVIGSEFLMAAAGVGYKISYAYDNFNVPRMYGLMLLVIVVVVVINSLLSVPERWFAARALGRRAE</sequence>
<evidence type="ECO:0000313" key="10">
    <source>
        <dbReference type="Proteomes" id="UP000225379"/>
    </source>
</evidence>
<comment type="similarity">
    <text evidence="7">Belongs to the binding-protein-dependent transport system permease family.</text>
</comment>
<dbReference type="OrthoDB" id="8138334at2"/>
<dbReference type="SUPFAM" id="SSF161098">
    <property type="entry name" value="MetI-like"/>
    <property type="match status" value="1"/>
</dbReference>
<proteinExistence type="inferred from homology"/>
<gene>
    <name evidence="9" type="ORF">CRT60_03855</name>
</gene>
<dbReference type="PANTHER" id="PTHR30151">
    <property type="entry name" value="ALKANE SULFONATE ABC TRANSPORTER-RELATED, MEMBRANE SUBUNIT"/>
    <property type="match status" value="1"/>
</dbReference>
<dbReference type="PROSITE" id="PS50928">
    <property type="entry name" value="ABC_TM1"/>
    <property type="match status" value="1"/>
</dbReference>
<feature type="transmembrane region" description="Helical" evidence="7">
    <location>
        <begin position="136"/>
        <end position="156"/>
    </location>
</feature>
<dbReference type="Pfam" id="PF00528">
    <property type="entry name" value="BPD_transp_1"/>
    <property type="match status" value="1"/>
</dbReference>
<keyword evidence="5 7" id="KW-1133">Transmembrane helix</keyword>
<keyword evidence="3" id="KW-1003">Cell membrane</keyword>
<keyword evidence="6 7" id="KW-0472">Membrane</keyword>
<evidence type="ECO:0000256" key="1">
    <source>
        <dbReference type="ARBA" id="ARBA00004651"/>
    </source>
</evidence>
<dbReference type="InterPro" id="IPR000515">
    <property type="entry name" value="MetI-like"/>
</dbReference>
<dbReference type="AlphaFoldDB" id="A0A2B8BMZ1"/>
<evidence type="ECO:0000256" key="7">
    <source>
        <dbReference type="RuleBase" id="RU363032"/>
    </source>
</evidence>
<feature type="domain" description="ABC transmembrane type-1" evidence="8">
    <location>
        <begin position="71"/>
        <end position="251"/>
    </location>
</feature>
<keyword evidence="2 7" id="KW-0813">Transport</keyword>
<feature type="transmembrane region" description="Helical" evidence="7">
    <location>
        <begin position="111"/>
        <end position="130"/>
    </location>
</feature>
<dbReference type="CDD" id="cd06261">
    <property type="entry name" value="TM_PBP2"/>
    <property type="match status" value="1"/>
</dbReference>
<dbReference type="Proteomes" id="UP000225379">
    <property type="component" value="Unassembled WGS sequence"/>
</dbReference>
<keyword evidence="4 7" id="KW-0812">Transmembrane</keyword>
<evidence type="ECO:0000256" key="4">
    <source>
        <dbReference type="ARBA" id="ARBA00022692"/>
    </source>
</evidence>
<keyword evidence="10" id="KW-1185">Reference proteome</keyword>
<evidence type="ECO:0000256" key="5">
    <source>
        <dbReference type="ARBA" id="ARBA00022989"/>
    </source>
</evidence>
<dbReference type="EMBL" id="PDKW01000037">
    <property type="protein sequence ID" value="PGH59120.1"/>
    <property type="molecule type" value="Genomic_DNA"/>
</dbReference>
<reference evidence="10" key="1">
    <citation type="submission" date="2017-10" db="EMBL/GenBank/DDBJ databases">
        <authorList>
            <person name="Kravchenko I.K."/>
            <person name="Grouzdev D.S."/>
        </authorList>
    </citation>
    <scope>NUCLEOTIDE SEQUENCE [LARGE SCALE GENOMIC DNA]</scope>
    <source>
        <strain evidence="10">B2</strain>
    </source>
</reference>
<feature type="transmembrane region" description="Helical" evidence="7">
    <location>
        <begin position="233"/>
        <end position="251"/>
    </location>
</feature>